<feature type="region of interest" description="Disordered" evidence="1">
    <location>
        <begin position="491"/>
        <end position="611"/>
    </location>
</feature>
<feature type="compositionally biased region" description="Low complexity" evidence="1">
    <location>
        <begin position="568"/>
        <end position="582"/>
    </location>
</feature>
<evidence type="ECO:0000256" key="1">
    <source>
        <dbReference type="SAM" id="MobiDB-lite"/>
    </source>
</evidence>
<dbReference type="RefSeq" id="WP_261969645.1">
    <property type="nucleotide sequence ID" value="NZ_JAHHZF010000008.1"/>
</dbReference>
<dbReference type="EMBL" id="JAHHZF010000008">
    <property type="protein sequence ID" value="MBT9291068.1"/>
    <property type="molecule type" value="Genomic_DNA"/>
</dbReference>
<feature type="compositionally biased region" description="Basic and acidic residues" evidence="1">
    <location>
        <begin position="236"/>
        <end position="248"/>
    </location>
</feature>
<feature type="region of interest" description="Disordered" evidence="1">
    <location>
        <begin position="175"/>
        <end position="338"/>
    </location>
</feature>
<feature type="domain" description="NYN" evidence="2">
    <location>
        <begin position="8"/>
        <end position="166"/>
    </location>
</feature>
<sequence>MAETLRSVLFVDFDNVFFALQSADKDAARAFANDPQSWLDAIESGVLIEEADGSERIRRRILMRRCYANPAVMRYFRPSFTRSGFQIVDCPPLTGKGKNSADIYMVVDMLDAMRHETRFDEFIILSGDADFTPVLTRLRAYDRRSVIYSNAVTAAAYKALCDGMITEERLIDLTGFGDDDYERPPEPARAEPAKPEPARAEPLRADAAPARPERIRSEPMRAEAARAEPVRNGPTRSDRREAARDLTAPRDPLLPPARRQDPLRPRPGVYEAAPDDGSETERGTAGEIHGGGIPRGSLPEGSLAGGVSQDGIPQTGAAESGAAEAGAGRESGSEAARRMDDIEGVARRVSAATSVPAFAPEVYAQLFRALAAEVAERGFSLNRTVNGVMRRLSEHGLKLRPQSVAFVVKGLMLSGHEFAAGDKPGSLAKAFRRQVLYLAANADLVLADAERAMVGAWIVGALRAGPPGEAVEPEPLPGDQERAAEAAGITIEETLHPLPRHARAERSEAEREVDPDGAPDYEPDEADEPEDDSDPDEDDPEDGEEADDDGSDRDDETDDDDGGDEDASGPGESAPSSSAAAGLEREAPAPAPVRKVSIEDLLARMRTPRGS</sequence>
<dbReference type="AlphaFoldDB" id="A0A947D664"/>
<protein>
    <submittedName>
        <fullName evidence="3">NYN domain-containing protein</fullName>
    </submittedName>
</protein>
<gene>
    <name evidence="3" type="ORF">KL771_16500</name>
</gene>
<evidence type="ECO:0000259" key="2">
    <source>
        <dbReference type="Pfam" id="PF01936"/>
    </source>
</evidence>
<keyword evidence="4" id="KW-1185">Reference proteome</keyword>
<dbReference type="GO" id="GO:0004540">
    <property type="term" value="F:RNA nuclease activity"/>
    <property type="evidence" value="ECO:0007669"/>
    <property type="project" value="InterPro"/>
</dbReference>
<feature type="compositionally biased region" description="Low complexity" evidence="1">
    <location>
        <begin position="316"/>
        <end position="330"/>
    </location>
</feature>
<dbReference type="Pfam" id="PF01936">
    <property type="entry name" value="NYN"/>
    <property type="match status" value="1"/>
</dbReference>
<name>A0A947D664_9HYPH</name>
<dbReference type="Proteomes" id="UP000766595">
    <property type="component" value="Unassembled WGS sequence"/>
</dbReference>
<feature type="compositionally biased region" description="Acidic residues" evidence="1">
    <location>
        <begin position="515"/>
        <end position="567"/>
    </location>
</feature>
<feature type="compositionally biased region" description="Basic and acidic residues" evidence="1">
    <location>
        <begin position="502"/>
        <end position="514"/>
    </location>
</feature>
<feature type="compositionally biased region" description="Basic and acidic residues" evidence="1">
    <location>
        <begin position="211"/>
        <end position="229"/>
    </location>
</feature>
<evidence type="ECO:0000313" key="4">
    <source>
        <dbReference type="Proteomes" id="UP000766595"/>
    </source>
</evidence>
<comment type="caution">
    <text evidence="3">The sequence shown here is derived from an EMBL/GenBank/DDBJ whole genome shotgun (WGS) entry which is preliminary data.</text>
</comment>
<dbReference type="InterPro" id="IPR021139">
    <property type="entry name" value="NYN"/>
</dbReference>
<evidence type="ECO:0000313" key="3">
    <source>
        <dbReference type="EMBL" id="MBT9291068.1"/>
    </source>
</evidence>
<feature type="compositionally biased region" description="Basic and acidic residues" evidence="1">
    <location>
        <begin position="182"/>
        <end position="204"/>
    </location>
</feature>
<dbReference type="Gene3D" id="3.40.50.1010">
    <property type="entry name" value="5'-nuclease"/>
    <property type="match status" value="1"/>
</dbReference>
<reference evidence="3 4" key="1">
    <citation type="submission" date="2021-06" db="EMBL/GenBank/DDBJ databases">
        <authorList>
            <person name="Grouzdev D.S."/>
            <person name="Koziaeva V."/>
        </authorList>
    </citation>
    <scope>NUCLEOTIDE SEQUENCE [LARGE SCALE GENOMIC DNA]</scope>
    <source>
        <strain evidence="3 4">22</strain>
    </source>
</reference>
<accession>A0A947D664</accession>
<proteinExistence type="predicted"/>
<organism evidence="3 4">
    <name type="scientific">Prosthecodimorpha staleyi</name>
    <dbReference type="NCBI Taxonomy" id="2840188"/>
    <lineage>
        <taxon>Bacteria</taxon>
        <taxon>Pseudomonadati</taxon>
        <taxon>Pseudomonadota</taxon>
        <taxon>Alphaproteobacteria</taxon>
        <taxon>Hyphomicrobiales</taxon>
        <taxon>Ancalomicrobiaceae</taxon>
        <taxon>Prosthecodimorpha</taxon>
    </lineage>
</organism>